<evidence type="ECO:0000313" key="2">
    <source>
        <dbReference type="Proteomes" id="UP001597557"/>
    </source>
</evidence>
<gene>
    <name evidence="1" type="ORF">ACFS5N_12730</name>
</gene>
<dbReference type="Proteomes" id="UP001597557">
    <property type="component" value="Unassembled WGS sequence"/>
</dbReference>
<reference evidence="2" key="1">
    <citation type="journal article" date="2019" name="Int. J. Syst. Evol. Microbiol.">
        <title>The Global Catalogue of Microorganisms (GCM) 10K type strain sequencing project: providing services to taxonomists for standard genome sequencing and annotation.</title>
        <authorList>
            <consortium name="The Broad Institute Genomics Platform"/>
            <consortium name="The Broad Institute Genome Sequencing Center for Infectious Disease"/>
            <person name="Wu L."/>
            <person name="Ma J."/>
        </authorList>
    </citation>
    <scope>NUCLEOTIDE SEQUENCE [LARGE SCALE GENOMIC DNA]</scope>
    <source>
        <strain evidence="2">KCTC 22437</strain>
    </source>
</reference>
<dbReference type="Pfam" id="PF14054">
    <property type="entry name" value="DUF4249"/>
    <property type="match status" value="1"/>
</dbReference>
<comment type="caution">
    <text evidence="1">The sequence shown here is derived from an EMBL/GenBank/DDBJ whole genome shotgun (WGS) entry which is preliminary data.</text>
</comment>
<keyword evidence="2" id="KW-1185">Reference proteome</keyword>
<proteinExistence type="predicted"/>
<dbReference type="RefSeq" id="WP_377185974.1">
    <property type="nucleotide sequence ID" value="NZ_JBHUPD010000002.1"/>
</dbReference>
<organism evidence="1 2">
    <name type="scientific">Mucilaginibacter ximonensis</name>
    <dbReference type="NCBI Taxonomy" id="538021"/>
    <lineage>
        <taxon>Bacteria</taxon>
        <taxon>Pseudomonadati</taxon>
        <taxon>Bacteroidota</taxon>
        <taxon>Sphingobacteriia</taxon>
        <taxon>Sphingobacteriales</taxon>
        <taxon>Sphingobacteriaceae</taxon>
        <taxon>Mucilaginibacter</taxon>
    </lineage>
</organism>
<sequence>MRYRLALLIILAISWASCKKVIDLKLSSTAPQLVIEGNITDELGPQPVFLTLSAPLDSPNKYQPVRGATVKMINQDGHEITLIERAPGAYYSTSFAGAYNRTYQLRVNANGKNYVAASTMPKKVLIDSIALSVQTIGTNAQKTVIVFYRDPPNEANYYRFILYVNGVQVKRVFTRDDQFNDGHLVQAYLYEDDIKLQSGDHVDIEMQCIEQNIYNYWNTFELQSNSFTSTTPTNPQGNFVEGSALGYFSVHTTEHRNIVIP</sequence>
<protein>
    <submittedName>
        <fullName evidence="1">DUF4249 domain-containing protein</fullName>
    </submittedName>
</protein>
<dbReference type="PROSITE" id="PS51257">
    <property type="entry name" value="PROKAR_LIPOPROTEIN"/>
    <property type="match status" value="1"/>
</dbReference>
<evidence type="ECO:0000313" key="1">
    <source>
        <dbReference type="EMBL" id="MFD2873342.1"/>
    </source>
</evidence>
<name>A0ABW5YDC5_9SPHI</name>
<dbReference type="InterPro" id="IPR025345">
    <property type="entry name" value="DUF4249"/>
</dbReference>
<accession>A0ABW5YDC5</accession>
<dbReference type="EMBL" id="JBHUPD010000002">
    <property type="protein sequence ID" value="MFD2873342.1"/>
    <property type="molecule type" value="Genomic_DNA"/>
</dbReference>